<keyword evidence="2" id="KW-1185">Reference proteome</keyword>
<evidence type="ECO:0000313" key="1">
    <source>
        <dbReference type="EMBL" id="MEK8024770.1"/>
    </source>
</evidence>
<organism evidence="1 2">
    <name type="scientific">Pseudaquabacterium rugosum</name>
    <dbReference type="NCBI Taxonomy" id="2984194"/>
    <lineage>
        <taxon>Bacteria</taxon>
        <taxon>Pseudomonadati</taxon>
        <taxon>Pseudomonadota</taxon>
        <taxon>Betaproteobacteria</taxon>
        <taxon>Burkholderiales</taxon>
        <taxon>Sphaerotilaceae</taxon>
        <taxon>Pseudaquabacterium</taxon>
    </lineage>
</organism>
<gene>
    <name evidence="1" type="ORF">AACH11_02150</name>
</gene>
<comment type="caution">
    <text evidence="1">The sequence shown here is derived from an EMBL/GenBank/DDBJ whole genome shotgun (WGS) entry which is preliminary data.</text>
</comment>
<sequence>MLQIKCPFCGVRAEAEFNCGGEGGITRPLQTEGLSDAQWGDYVFMRHNPKGVHHEQWRHASGCGRWFNALRDTINYRIVATWRCDEPAPAEAAEAIAHAAAVRPDMTPSKTPQGAQA</sequence>
<dbReference type="InterPro" id="IPR038561">
    <property type="entry name" value="SoxD_sf"/>
</dbReference>
<protein>
    <submittedName>
        <fullName evidence="1">Sarcosine oxidase subunit delta</fullName>
    </submittedName>
</protein>
<reference evidence="1 2" key="1">
    <citation type="submission" date="2024-04" db="EMBL/GenBank/DDBJ databases">
        <title>Novel species of the genus Ideonella isolated from streams.</title>
        <authorList>
            <person name="Lu H."/>
        </authorList>
    </citation>
    <scope>NUCLEOTIDE SEQUENCE [LARGE SCALE GENOMIC DNA]</scope>
    <source>
        <strain evidence="1 2">BYS139W</strain>
    </source>
</reference>
<dbReference type="Pfam" id="PF04267">
    <property type="entry name" value="SoxD"/>
    <property type="match status" value="1"/>
</dbReference>
<name>A0ABU9B7K4_9BURK</name>
<dbReference type="EMBL" id="JBBUTF010000002">
    <property type="protein sequence ID" value="MEK8024770.1"/>
    <property type="molecule type" value="Genomic_DNA"/>
</dbReference>
<dbReference type="Proteomes" id="UP001368500">
    <property type="component" value="Unassembled WGS sequence"/>
</dbReference>
<dbReference type="Gene3D" id="3.30.2270.10">
    <property type="entry name" value="Folate-binding superfamily"/>
    <property type="match status" value="1"/>
</dbReference>
<dbReference type="RefSeq" id="WP_341372542.1">
    <property type="nucleotide sequence ID" value="NZ_JBBUTF010000002.1"/>
</dbReference>
<dbReference type="InterPro" id="IPR006279">
    <property type="entry name" value="SoxD"/>
</dbReference>
<accession>A0ABU9B7K4</accession>
<evidence type="ECO:0000313" key="2">
    <source>
        <dbReference type="Proteomes" id="UP001368500"/>
    </source>
</evidence>
<proteinExistence type="predicted"/>